<proteinExistence type="predicted"/>
<gene>
    <name evidence="1" type="ORF">I4641_11905</name>
</gene>
<reference evidence="1" key="1">
    <citation type="journal article" date="2021" name="Antonie Van Leeuwenhoek">
        <title>Draft genome and description of Waterburya agarophytonicola gen. nov. sp. nov. (Pleurocapsales, Cyanobacteria): a seaweed symbiont.</title>
        <authorList>
            <person name="Bonthond G."/>
            <person name="Shalygin S."/>
            <person name="Bayer T."/>
            <person name="Weinberger F."/>
        </authorList>
    </citation>
    <scope>NUCLEOTIDE SEQUENCE</scope>
    <source>
        <strain evidence="1">KI4</strain>
    </source>
</reference>
<dbReference type="InterPro" id="IPR002800">
    <property type="entry name" value="Rv2949c-like"/>
</dbReference>
<evidence type="ECO:0000313" key="1">
    <source>
        <dbReference type="EMBL" id="MCC0177683.1"/>
    </source>
</evidence>
<dbReference type="SUPFAM" id="SSF64288">
    <property type="entry name" value="Chorismate lyase-like"/>
    <property type="match status" value="1"/>
</dbReference>
<comment type="caution">
    <text evidence="1">The sequence shown here is derived from an EMBL/GenBank/DDBJ whole genome shotgun (WGS) entry which is preliminary data.</text>
</comment>
<dbReference type="Gene3D" id="3.40.1410.10">
    <property type="entry name" value="Chorismate lyase-like"/>
    <property type="match status" value="1"/>
</dbReference>
<dbReference type="Pfam" id="PF01947">
    <property type="entry name" value="Rv2949c-like"/>
    <property type="match status" value="1"/>
</dbReference>
<accession>A0A964BSH7</accession>
<evidence type="ECO:0000313" key="2">
    <source>
        <dbReference type="Proteomes" id="UP000729733"/>
    </source>
</evidence>
<keyword evidence="2" id="KW-1185">Reference proteome</keyword>
<dbReference type="EMBL" id="JADWDC010000027">
    <property type="protein sequence ID" value="MCC0177683.1"/>
    <property type="molecule type" value="Genomic_DNA"/>
</dbReference>
<name>A0A964BSH7_9CYAN</name>
<dbReference type="AlphaFoldDB" id="A0A964BSH7"/>
<organism evidence="1 2">
    <name type="scientific">Waterburya agarophytonicola KI4</name>
    <dbReference type="NCBI Taxonomy" id="2874699"/>
    <lineage>
        <taxon>Bacteria</taxon>
        <taxon>Bacillati</taxon>
        <taxon>Cyanobacteriota</taxon>
        <taxon>Cyanophyceae</taxon>
        <taxon>Pleurocapsales</taxon>
        <taxon>Hyellaceae</taxon>
        <taxon>Waterburya</taxon>
        <taxon>Waterburya agarophytonicola</taxon>
    </lineage>
</organism>
<dbReference type="RefSeq" id="WP_229640748.1">
    <property type="nucleotide sequence ID" value="NZ_JADWDC010000027.1"/>
</dbReference>
<sequence length="182" mass="20751">MVIAAPTLNFKPKQATLPVKSFLQRLMLVTDGRITDIIQAYSGETVEAVKLHQKLVKCDSQLSSLQLESKQQVIERSIVLQGTTSKTNYLYADSYLVLERLDPEIRNKLIFSRQPIGKLLRENKIETYREIIDCGIEPAGKLAKYFKIEANAEIIYRTYLVLMNGLPAMQITEKFPTSHFVD</sequence>
<protein>
    <submittedName>
        <fullName evidence="1">DUF98 domain-containing protein</fullName>
    </submittedName>
</protein>
<dbReference type="InterPro" id="IPR028978">
    <property type="entry name" value="Chorismate_lyase_/UTRA_dom_sf"/>
</dbReference>
<dbReference type="Proteomes" id="UP000729733">
    <property type="component" value="Unassembled WGS sequence"/>
</dbReference>